<comment type="caution">
    <text evidence="2">The sequence shown here is derived from an EMBL/GenBank/DDBJ whole genome shotgun (WGS) entry which is preliminary data.</text>
</comment>
<feature type="compositionally biased region" description="Basic and acidic residues" evidence="1">
    <location>
        <begin position="109"/>
        <end position="121"/>
    </location>
</feature>
<evidence type="ECO:0000313" key="2">
    <source>
        <dbReference type="EMBL" id="CAB4003417.1"/>
    </source>
</evidence>
<dbReference type="EMBL" id="CACRXK020004622">
    <property type="protein sequence ID" value="CAB4003417.1"/>
    <property type="molecule type" value="Genomic_DNA"/>
</dbReference>
<gene>
    <name evidence="2" type="ORF">PACLA_8A032798</name>
</gene>
<proteinExistence type="predicted"/>
<name>A0A7D9I8C1_PARCT</name>
<sequence length="121" mass="13766">MKDLGKILTRISDNLGKILASMARLNNLGKILVISWQDLAKISVLPRPCHDLPRSCKILQDLAKIFNLAYIQEIYETFELASKADLKDAAVKLKEMCPPPMNTMLNKQTKREALRKRSDRS</sequence>
<evidence type="ECO:0000313" key="3">
    <source>
        <dbReference type="Proteomes" id="UP001152795"/>
    </source>
</evidence>
<evidence type="ECO:0000256" key="1">
    <source>
        <dbReference type="SAM" id="MobiDB-lite"/>
    </source>
</evidence>
<organism evidence="2 3">
    <name type="scientific">Paramuricea clavata</name>
    <name type="common">Red gorgonian</name>
    <name type="synonym">Violescent sea-whip</name>
    <dbReference type="NCBI Taxonomy" id="317549"/>
    <lineage>
        <taxon>Eukaryota</taxon>
        <taxon>Metazoa</taxon>
        <taxon>Cnidaria</taxon>
        <taxon>Anthozoa</taxon>
        <taxon>Octocorallia</taxon>
        <taxon>Malacalcyonacea</taxon>
        <taxon>Plexauridae</taxon>
        <taxon>Paramuricea</taxon>
    </lineage>
</organism>
<keyword evidence="3" id="KW-1185">Reference proteome</keyword>
<accession>A0A7D9I8C1</accession>
<dbReference type="AlphaFoldDB" id="A0A7D9I8C1"/>
<feature type="region of interest" description="Disordered" evidence="1">
    <location>
        <begin position="101"/>
        <end position="121"/>
    </location>
</feature>
<reference evidence="2" key="1">
    <citation type="submission" date="2020-04" db="EMBL/GenBank/DDBJ databases">
        <authorList>
            <person name="Alioto T."/>
            <person name="Alioto T."/>
            <person name="Gomez Garrido J."/>
        </authorList>
    </citation>
    <scope>NUCLEOTIDE SEQUENCE</scope>
    <source>
        <strain evidence="2">A484AB</strain>
    </source>
</reference>
<dbReference type="Proteomes" id="UP001152795">
    <property type="component" value="Unassembled WGS sequence"/>
</dbReference>
<protein>
    <submittedName>
        <fullName evidence="2">Uncharacterized protein</fullName>
    </submittedName>
</protein>